<dbReference type="PANTHER" id="PTHR48099">
    <property type="entry name" value="C-1-TETRAHYDROFOLATE SYNTHASE, CYTOPLASMIC-RELATED"/>
    <property type="match status" value="1"/>
</dbReference>
<dbReference type="GO" id="GO:0004488">
    <property type="term" value="F:methylenetetrahydrofolate dehydrogenase (NADP+) activity"/>
    <property type="evidence" value="ECO:0007669"/>
    <property type="project" value="InterPro"/>
</dbReference>
<comment type="subunit">
    <text evidence="2">Homodimer.</text>
</comment>
<dbReference type="PANTHER" id="PTHR48099:SF5">
    <property type="entry name" value="C-1-TETRAHYDROFOLATE SYNTHASE, CYTOPLASMIC"/>
    <property type="match status" value="1"/>
</dbReference>
<dbReference type="CDD" id="cd01080">
    <property type="entry name" value="NAD_bind_m-THF_DH_Cyclohyd"/>
    <property type="match status" value="1"/>
</dbReference>
<dbReference type="OrthoDB" id="5126881at2759"/>
<dbReference type="Pfam" id="PF02882">
    <property type="entry name" value="THF_DHG_CYH_C"/>
    <property type="match status" value="1"/>
</dbReference>
<dbReference type="FunFam" id="3.40.50.720:FF:000006">
    <property type="entry name" value="Bifunctional protein FolD"/>
    <property type="match status" value="1"/>
</dbReference>
<dbReference type="Gene3D" id="3.40.50.10860">
    <property type="entry name" value="Leucine Dehydrogenase, chain A, domain 1"/>
    <property type="match status" value="1"/>
</dbReference>
<feature type="domain" description="Tetrahydrofolate dehydrogenase/cyclohydrolase NAD(P)-binding" evidence="9">
    <location>
        <begin position="164"/>
        <end position="311"/>
    </location>
</feature>
<comment type="pathway">
    <text evidence="1">One-carbon metabolism; tetrahydrofolate interconversion.</text>
</comment>
<name>A0A1E3IW72_9TREE</name>
<dbReference type="EMBL" id="CP143785">
    <property type="protein sequence ID" value="WVN86272.1"/>
    <property type="molecule type" value="Genomic_DNA"/>
</dbReference>
<dbReference type="InterPro" id="IPR020630">
    <property type="entry name" value="THF_DH/CycHdrlase_cat_dom"/>
</dbReference>
<evidence type="ECO:0000256" key="4">
    <source>
        <dbReference type="ARBA" id="ARBA00022801"/>
    </source>
</evidence>
<dbReference type="GO" id="GO:0004477">
    <property type="term" value="F:methenyltetrahydrofolate cyclohydrolase activity"/>
    <property type="evidence" value="ECO:0007669"/>
    <property type="project" value="TreeGrafter"/>
</dbReference>
<dbReference type="PROSITE" id="PS00767">
    <property type="entry name" value="THF_DHG_CYH_2"/>
    <property type="match status" value="1"/>
</dbReference>
<dbReference type="SUPFAM" id="SSF53223">
    <property type="entry name" value="Aminoacid dehydrogenase-like, N-terminal domain"/>
    <property type="match status" value="1"/>
</dbReference>
<accession>A0A1E3IW72</accession>
<evidence type="ECO:0000313" key="11">
    <source>
        <dbReference type="Proteomes" id="UP000094043"/>
    </source>
</evidence>
<dbReference type="InterPro" id="IPR036291">
    <property type="entry name" value="NAD(P)-bd_dom_sf"/>
</dbReference>
<reference evidence="10" key="1">
    <citation type="submission" date="2016-06" db="EMBL/GenBank/DDBJ databases">
        <authorList>
            <person name="Cuomo C."/>
            <person name="Litvintseva A."/>
            <person name="Heitman J."/>
            <person name="Chen Y."/>
            <person name="Sun S."/>
            <person name="Springer D."/>
            <person name="Dromer F."/>
            <person name="Young S."/>
            <person name="Zeng Q."/>
            <person name="Chapman S."/>
            <person name="Gujja S."/>
            <person name="Saif S."/>
            <person name="Birren B."/>
        </authorList>
    </citation>
    <scope>NUCLEOTIDE SEQUENCE</scope>
    <source>
        <strain evidence="10">CBS 7841</strain>
    </source>
</reference>
<dbReference type="GO" id="GO:0005829">
    <property type="term" value="C:cytosol"/>
    <property type="evidence" value="ECO:0007669"/>
    <property type="project" value="TreeGrafter"/>
</dbReference>
<reference evidence="10" key="3">
    <citation type="submission" date="2024-01" db="EMBL/GenBank/DDBJ databases">
        <authorList>
            <person name="Coelho M.A."/>
            <person name="David-Palma M."/>
            <person name="Shea T."/>
            <person name="Sun S."/>
            <person name="Cuomo C.A."/>
            <person name="Heitman J."/>
        </authorList>
    </citation>
    <scope>NUCLEOTIDE SEQUENCE</scope>
    <source>
        <strain evidence="10">CBS 7841</strain>
    </source>
</reference>
<evidence type="ECO:0000259" key="8">
    <source>
        <dbReference type="Pfam" id="PF00763"/>
    </source>
</evidence>
<evidence type="ECO:0000256" key="6">
    <source>
        <dbReference type="ARBA" id="ARBA00023002"/>
    </source>
</evidence>
<keyword evidence="7" id="KW-0511">Multifunctional enzyme</keyword>
<dbReference type="InterPro" id="IPR020867">
    <property type="entry name" value="THF_DH/CycHdrlase_CS"/>
</dbReference>
<dbReference type="HAMAP" id="MF_01576">
    <property type="entry name" value="THF_DHG_CYH"/>
    <property type="match status" value="1"/>
</dbReference>
<dbReference type="InterPro" id="IPR000672">
    <property type="entry name" value="THF_DH/CycHdrlase"/>
</dbReference>
<evidence type="ECO:0000256" key="3">
    <source>
        <dbReference type="ARBA" id="ARBA00022563"/>
    </source>
</evidence>
<dbReference type="Gene3D" id="3.40.50.720">
    <property type="entry name" value="NAD(P)-binding Rossmann-like Domain"/>
    <property type="match status" value="1"/>
</dbReference>
<dbReference type="PRINTS" id="PR00085">
    <property type="entry name" value="THFDHDRGNASE"/>
</dbReference>
<proteinExistence type="inferred from homology"/>
<dbReference type="FunFam" id="3.40.50.10860:FF:000005">
    <property type="entry name" value="C-1-tetrahydrofolate synthase, cytoplasmic, putative"/>
    <property type="match status" value="1"/>
</dbReference>
<keyword evidence="5" id="KW-0521">NADP</keyword>
<evidence type="ECO:0000256" key="2">
    <source>
        <dbReference type="ARBA" id="ARBA00011738"/>
    </source>
</evidence>
<evidence type="ECO:0000256" key="1">
    <source>
        <dbReference type="ARBA" id="ARBA00004777"/>
    </source>
</evidence>
<sequence>MSEVGMAPTATTSKIIDGTAIAKQIRTSISQAIDTLHASNPTFNQPNLVILQLGSSPASSTYIRMKLKAAEESGMSVKHIQIPSDAEAGVAKGTSVKCVLEAVKKANQDEEVSGILVQLPLEGADKAEEKSVVDAINVHKDVDGFHPENIGLLNSRFSEPHFVPCTPAGVIKLIESTGFSLVGSNVVVLGRSDIVGTPVCALLRRKDATVTQCHSHTKNVEQIIGGADVVVAAIGQAEFVRGKWLKPGAIVIDVGTNYIPDASKKSGQRLVGDVHFESASKVASYISPVPGGVGPMTVAMLMNNTFEAAKRAWSVRHSKQLTSLS</sequence>
<keyword evidence="11" id="KW-1185">Reference proteome</keyword>
<reference evidence="10" key="2">
    <citation type="journal article" date="2022" name="Elife">
        <title>Obligate sexual reproduction of a homothallic fungus closely related to the Cryptococcus pathogenic species complex.</title>
        <authorList>
            <person name="Passer A.R."/>
            <person name="Clancey S.A."/>
            <person name="Shea T."/>
            <person name="David-Palma M."/>
            <person name="Averette A.F."/>
            <person name="Boekhout T."/>
            <person name="Porcel B.M."/>
            <person name="Nowrousian M."/>
            <person name="Cuomo C.A."/>
            <person name="Sun S."/>
            <person name="Heitman J."/>
            <person name="Coelho M.A."/>
        </authorList>
    </citation>
    <scope>NUCLEOTIDE SEQUENCE</scope>
    <source>
        <strain evidence="10">CBS 7841</strain>
    </source>
</reference>
<dbReference type="Pfam" id="PF00763">
    <property type="entry name" value="THF_DHG_CYH"/>
    <property type="match status" value="1"/>
</dbReference>
<dbReference type="VEuPathDB" id="FungiDB:L203_01205"/>
<dbReference type="InterPro" id="IPR046346">
    <property type="entry name" value="Aminoacid_DH-like_N_sf"/>
</dbReference>
<gene>
    <name evidence="10" type="ORF">L203_101435</name>
</gene>
<protein>
    <submittedName>
        <fullName evidence="10">Uncharacterized protein</fullName>
    </submittedName>
</protein>
<evidence type="ECO:0000313" key="10">
    <source>
        <dbReference type="EMBL" id="WVN86272.1"/>
    </source>
</evidence>
<dbReference type="KEGG" id="cdep:91085648"/>
<dbReference type="GeneID" id="91085648"/>
<dbReference type="InterPro" id="IPR020631">
    <property type="entry name" value="THF_DH/CycHdrlase_NAD-bd_dom"/>
</dbReference>
<feature type="domain" description="Tetrahydrofolate dehydrogenase/cyclohydrolase catalytic" evidence="8">
    <location>
        <begin position="16"/>
        <end position="143"/>
    </location>
</feature>
<evidence type="ECO:0000256" key="7">
    <source>
        <dbReference type="ARBA" id="ARBA00023268"/>
    </source>
</evidence>
<keyword evidence="4" id="KW-0378">Hydrolase</keyword>
<organism evidence="10 11">
    <name type="scientific">Cryptococcus depauperatus CBS 7841</name>
    <dbReference type="NCBI Taxonomy" id="1295531"/>
    <lineage>
        <taxon>Eukaryota</taxon>
        <taxon>Fungi</taxon>
        <taxon>Dikarya</taxon>
        <taxon>Basidiomycota</taxon>
        <taxon>Agaricomycotina</taxon>
        <taxon>Tremellomycetes</taxon>
        <taxon>Tremellales</taxon>
        <taxon>Cryptococcaceae</taxon>
        <taxon>Cryptococcus</taxon>
    </lineage>
</organism>
<evidence type="ECO:0000259" key="9">
    <source>
        <dbReference type="Pfam" id="PF02882"/>
    </source>
</evidence>
<dbReference type="RefSeq" id="XP_066066972.1">
    <property type="nucleotide sequence ID" value="XM_066210875.1"/>
</dbReference>
<evidence type="ECO:0000256" key="5">
    <source>
        <dbReference type="ARBA" id="ARBA00022857"/>
    </source>
</evidence>
<dbReference type="GO" id="GO:0035999">
    <property type="term" value="P:tetrahydrofolate interconversion"/>
    <property type="evidence" value="ECO:0007669"/>
    <property type="project" value="TreeGrafter"/>
</dbReference>
<dbReference type="SUPFAM" id="SSF51735">
    <property type="entry name" value="NAD(P)-binding Rossmann-fold domains"/>
    <property type="match status" value="1"/>
</dbReference>
<dbReference type="AlphaFoldDB" id="A0A1E3IW72"/>
<keyword evidence="3" id="KW-0554">One-carbon metabolism</keyword>
<keyword evidence="6" id="KW-0560">Oxidoreductase</keyword>
<dbReference type="Proteomes" id="UP000094043">
    <property type="component" value="Chromosome 2"/>
</dbReference>